<dbReference type="GO" id="GO:0000166">
    <property type="term" value="F:nucleotide binding"/>
    <property type="evidence" value="ECO:0007669"/>
    <property type="project" value="InterPro"/>
</dbReference>
<comment type="caution">
    <text evidence="1">The sequence shown here is derived from an EMBL/GenBank/DDBJ whole genome shotgun (WGS) entry which is preliminary data.</text>
</comment>
<accession>A0AAP0E3P8</accession>
<evidence type="ECO:0000313" key="2">
    <source>
        <dbReference type="Proteomes" id="UP001417504"/>
    </source>
</evidence>
<sequence>MSVIVRDENNEIFLFCKGADSIIYSRLAENGKSYKKATTAHLSDYAEDGLRTLVFGYRKLEQEEYENWNQIFTKAKTTMGPEREELLESASEMIEKELILLGAVAIEDKLQKGVPECIDKLAQAGLKIWLLTGDKKETAINIGFACSLLRLDMKQFHLCLGKEAKRKSQNMVCLIFLKSRS</sequence>
<evidence type="ECO:0008006" key="3">
    <source>
        <dbReference type="Google" id="ProtNLM"/>
    </source>
</evidence>
<dbReference type="AlphaFoldDB" id="A0AAP0E3P8"/>
<reference evidence="1 2" key="1">
    <citation type="submission" date="2024-01" db="EMBL/GenBank/DDBJ databases">
        <title>Genome assemblies of Stephania.</title>
        <authorList>
            <person name="Yang L."/>
        </authorList>
    </citation>
    <scope>NUCLEOTIDE SEQUENCE [LARGE SCALE GENOMIC DNA]</scope>
    <source>
        <strain evidence="1">QJT</strain>
        <tissue evidence="1">Leaf</tissue>
    </source>
</reference>
<dbReference type="EMBL" id="JBBNAE010000011">
    <property type="protein sequence ID" value="KAK9086110.1"/>
    <property type="molecule type" value="Genomic_DNA"/>
</dbReference>
<dbReference type="GO" id="GO:0140326">
    <property type="term" value="F:ATPase-coupled intramembrane lipid transporter activity"/>
    <property type="evidence" value="ECO:0007669"/>
    <property type="project" value="TreeGrafter"/>
</dbReference>
<organism evidence="1 2">
    <name type="scientific">Stephania japonica</name>
    <dbReference type="NCBI Taxonomy" id="461633"/>
    <lineage>
        <taxon>Eukaryota</taxon>
        <taxon>Viridiplantae</taxon>
        <taxon>Streptophyta</taxon>
        <taxon>Embryophyta</taxon>
        <taxon>Tracheophyta</taxon>
        <taxon>Spermatophyta</taxon>
        <taxon>Magnoliopsida</taxon>
        <taxon>Ranunculales</taxon>
        <taxon>Menispermaceae</taxon>
        <taxon>Menispermoideae</taxon>
        <taxon>Cissampelideae</taxon>
        <taxon>Stephania</taxon>
    </lineage>
</organism>
<dbReference type="InterPro" id="IPR023299">
    <property type="entry name" value="ATPase_P-typ_cyto_dom_N"/>
</dbReference>
<dbReference type="Gene3D" id="3.40.50.1000">
    <property type="entry name" value="HAD superfamily/HAD-like"/>
    <property type="match status" value="1"/>
</dbReference>
<evidence type="ECO:0000313" key="1">
    <source>
        <dbReference type="EMBL" id="KAK9086110.1"/>
    </source>
</evidence>
<dbReference type="GO" id="GO:0045332">
    <property type="term" value="P:phospholipid translocation"/>
    <property type="evidence" value="ECO:0007669"/>
    <property type="project" value="TreeGrafter"/>
</dbReference>
<dbReference type="InterPro" id="IPR036412">
    <property type="entry name" value="HAD-like_sf"/>
</dbReference>
<dbReference type="Pfam" id="PF13246">
    <property type="entry name" value="Cation_ATPase"/>
    <property type="match status" value="1"/>
</dbReference>
<gene>
    <name evidence="1" type="ORF">Sjap_026521</name>
</gene>
<dbReference type="Proteomes" id="UP001417504">
    <property type="component" value="Unassembled WGS sequence"/>
</dbReference>
<proteinExistence type="predicted"/>
<dbReference type="SUPFAM" id="SSF56784">
    <property type="entry name" value="HAD-like"/>
    <property type="match status" value="1"/>
</dbReference>
<dbReference type="GO" id="GO:0005886">
    <property type="term" value="C:plasma membrane"/>
    <property type="evidence" value="ECO:0007669"/>
    <property type="project" value="TreeGrafter"/>
</dbReference>
<dbReference type="PANTHER" id="PTHR24092:SF157">
    <property type="entry name" value="PHOSPHOLIPID-TRANSPORTING ATPASE"/>
    <property type="match status" value="1"/>
</dbReference>
<dbReference type="Gene3D" id="3.40.1110.10">
    <property type="entry name" value="Calcium-transporting ATPase, cytoplasmic domain N"/>
    <property type="match status" value="1"/>
</dbReference>
<name>A0AAP0E3P8_9MAGN</name>
<keyword evidence="2" id="KW-1185">Reference proteome</keyword>
<protein>
    <recommendedName>
        <fullName evidence="3">Phospholipid-transporting ATPase</fullName>
    </recommendedName>
</protein>
<dbReference type="SUPFAM" id="SSF81660">
    <property type="entry name" value="Metal cation-transporting ATPase, ATP-binding domain N"/>
    <property type="match status" value="1"/>
</dbReference>
<dbReference type="PANTHER" id="PTHR24092">
    <property type="entry name" value="PROBABLE PHOSPHOLIPID-TRANSPORTING ATPASE"/>
    <property type="match status" value="1"/>
</dbReference>
<dbReference type="InterPro" id="IPR023214">
    <property type="entry name" value="HAD_sf"/>
</dbReference>